<evidence type="ECO:0000313" key="2">
    <source>
        <dbReference type="Proteomes" id="UP000887540"/>
    </source>
</evidence>
<dbReference type="WBParaSite" id="ACRNAN_Path_1229.g4794.t1">
    <property type="protein sequence ID" value="ACRNAN_Path_1229.g4794.t1"/>
    <property type="gene ID" value="ACRNAN_Path_1229.g4794"/>
</dbReference>
<dbReference type="Proteomes" id="UP000887540">
    <property type="component" value="Unplaced"/>
</dbReference>
<dbReference type="AlphaFoldDB" id="A0A914BXK1"/>
<proteinExistence type="predicted"/>
<feature type="domain" description="EF-hand" evidence="1">
    <location>
        <begin position="113"/>
        <end position="148"/>
    </location>
</feature>
<evidence type="ECO:0000259" key="1">
    <source>
        <dbReference type="PROSITE" id="PS50222"/>
    </source>
</evidence>
<sequence length="201" mass="23770">MAKDHFSVEKLAEKHPDVDKFLIQKWVRAFDMFFDQDATHELEWHDFYKVIRQVRDIYGKESAQNEFAHKTMEALWKGLCRAADSDKNEQISIDEWINLLKPVDIKNRTEPKWFDDYNKFMFKLFDVAADGVIDVAEYTDGMSAYGYSTSKCHEAFKLFAMENGKPIDKITPQKWEKLFFEFFWSKDKKAPGNHLFGKVEV</sequence>
<name>A0A914BXK1_9BILA</name>
<dbReference type="InterPro" id="IPR002048">
    <property type="entry name" value="EF_hand_dom"/>
</dbReference>
<dbReference type="GO" id="GO:0005509">
    <property type="term" value="F:calcium ion binding"/>
    <property type="evidence" value="ECO:0007669"/>
    <property type="project" value="InterPro"/>
</dbReference>
<protein>
    <submittedName>
        <fullName evidence="3">EF-hand domain-containing protein</fullName>
    </submittedName>
</protein>
<organism evidence="2 3">
    <name type="scientific">Acrobeloides nanus</name>
    <dbReference type="NCBI Taxonomy" id="290746"/>
    <lineage>
        <taxon>Eukaryota</taxon>
        <taxon>Metazoa</taxon>
        <taxon>Ecdysozoa</taxon>
        <taxon>Nematoda</taxon>
        <taxon>Chromadorea</taxon>
        <taxon>Rhabditida</taxon>
        <taxon>Tylenchina</taxon>
        <taxon>Cephalobomorpha</taxon>
        <taxon>Cephaloboidea</taxon>
        <taxon>Cephalobidae</taxon>
        <taxon>Acrobeloides</taxon>
    </lineage>
</organism>
<dbReference type="Gene3D" id="1.10.238.10">
    <property type="entry name" value="EF-hand"/>
    <property type="match status" value="1"/>
</dbReference>
<reference evidence="3" key="1">
    <citation type="submission" date="2022-11" db="UniProtKB">
        <authorList>
            <consortium name="WormBaseParasite"/>
        </authorList>
    </citation>
    <scope>IDENTIFICATION</scope>
</reference>
<dbReference type="SUPFAM" id="SSF47473">
    <property type="entry name" value="EF-hand"/>
    <property type="match status" value="1"/>
</dbReference>
<evidence type="ECO:0000313" key="3">
    <source>
        <dbReference type="WBParaSite" id="ACRNAN_Path_1229.g4794.t1"/>
    </source>
</evidence>
<accession>A0A914BXK1</accession>
<keyword evidence="2" id="KW-1185">Reference proteome</keyword>
<dbReference type="InterPro" id="IPR011992">
    <property type="entry name" value="EF-hand-dom_pair"/>
</dbReference>
<feature type="domain" description="EF-hand" evidence="1">
    <location>
        <begin position="71"/>
        <end position="106"/>
    </location>
</feature>
<dbReference type="PROSITE" id="PS50222">
    <property type="entry name" value="EF_HAND_2"/>
    <property type="match status" value="2"/>
</dbReference>